<dbReference type="Proteomes" id="UP000621492">
    <property type="component" value="Unassembled WGS sequence"/>
</dbReference>
<dbReference type="RefSeq" id="WP_188724920.1">
    <property type="nucleotide sequence ID" value="NZ_BMJD01000009.1"/>
</dbReference>
<accession>A0A9W5X4Y1</accession>
<evidence type="ECO:0000259" key="1">
    <source>
        <dbReference type="Pfam" id="PF01979"/>
    </source>
</evidence>
<sequence>MYKYLMNGTLIDGTGKNPVEIKGILIKDNRIEKIVLGNEDIALSDLENVEVIDLNKQYILPGFIDSHVHVMLNFKDTNAKLNQPFSYRFYESVVNLKNTIEAGITTVRDAGGADFGIKQAIEDNLIVGPRLKICINPLSITGGHADGWLPSGVDTDIWNYPGSPKSMCDGVEDVRKKAREMLRAGADVLKVHATGGVLSPTDDPQFTQFTIKELQAIVQEGKFRKNIKVMAHAQGTEGIINAVKAGIHSIEHGIYLNDEAIDLMLQNNVFLVPTLLAPLTVVEKGLANDAGIPEYGLKKAKEVLEIHKESIRKAYKNGVKIAMGTDAGVMEHGTNLRELGLLCEVGLTPMEAIVASTKTAAECLEMEEKVGTIEEGKYADLLIINKNPLQNISLLEDKKNIPLIMKDGVIIKNRLCS</sequence>
<organism evidence="2 3">
    <name type="scientific">Lentibacillus populi</name>
    <dbReference type="NCBI Taxonomy" id="1827502"/>
    <lineage>
        <taxon>Bacteria</taxon>
        <taxon>Bacillati</taxon>
        <taxon>Bacillota</taxon>
        <taxon>Bacilli</taxon>
        <taxon>Bacillales</taxon>
        <taxon>Bacillaceae</taxon>
        <taxon>Lentibacillus</taxon>
    </lineage>
</organism>
<dbReference type="EMBL" id="BMJD01000009">
    <property type="protein sequence ID" value="GGB39168.1"/>
    <property type="molecule type" value="Genomic_DNA"/>
</dbReference>
<gene>
    <name evidence="2" type="ORF">GCM10011409_15900</name>
</gene>
<comment type="caution">
    <text evidence="2">The sequence shown here is derived from an EMBL/GenBank/DDBJ whole genome shotgun (WGS) entry which is preliminary data.</text>
</comment>
<dbReference type="Pfam" id="PF01979">
    <property type="entry name" value="Amidohydro_1"/>
    <property type="match status" value="1"/>
</dbReference>
<dbReference type="InterPro" id="IPR051781">
    <property type="entry name" value="Metallo-dep_Hydrolase"/>
</dbReference>
<dbReference type="SUPFAM" id="SSF51556">
    <property type="entry name" value="Metallo-dependent hydrolases"/>
    <property type="match status" value="1"/>
</dbReference>
<evidence type="ECO:0000313" key="3">
    <source>
        <dbReference type="Proteomes" id="UP000621492"/>
    </source>
</evidence>
<keyword evidence="3" id="KW-1185">Reference proteome</keyword>
<dbReference type="InterPro" id="IPR032466">
    <property type="entry name" value="Metal_Hydrolase"/>
</dbReference>
<protein>
    <submittedName>
        <fullName evidence="2">Aryldialkylphosphatase</fullName>
    </submittedName>
</protein>
<dbReference type="InterPro" id="IPR011059">
    <property type="entry name" value="Metal-dep_hydrolase_composite"/>
</dbReference>
<dbReference type="CDD" id="cd01299">
    <property type="entry name" value="Met_dep_hydrolase_A"/>
    <property type="match status" value="1"/>
</dbReference>
<feature type="domain" description="Amidohydrolase-related" evidence="1">
    <location>
        <begin position="58"/>
        <end position="410"/>
    </location>
</feature>
<dbReference type="PANTHER" id="PTHR43135">
    <property type="entry name" value="ALPHA-D-RIBOSE 1-METHYLPHOSPHONATE 5-TRIPHOSPHATE DIPHOSPHATASE"/>
    <property type="match status" value="1"/>
</dbReference>
<dbReference type="InterPro" id="IPR057744">
    <property type="entry name" value="OTAase-like"/>
</dbReference>
<dbReference type="SUPFAM" id="SSF51338">
    <property type="entry name" value="Composite domain of metallo-dependent hydrolases"/>
    <property type="match status" value="1"/>
</dbReference>
<dbReference type="Gene3D" id="3.20.20.140">
    <property type="entry name" value="Metal-dependent hydrolases"/>
    <property type="match status" value="1"/>
</dbReference>
<proteinExistence type="predicted"/>
<dbReference type="Gene3D" id="2.30.40.10">
    <property type="entry name" value="Urease, subunit C, domain 1"/>
    <property type="match status" value="1"/>
</dbReference>
<reference evidence="2" key="1">
    <citation type="journal article" date="2014" name="Int. J. Syst. Evol. Microbiol.">
        <title>Complete genome sequence of Corynebacterium casei LMG S-19264T (=DSM 44701T), isolated from a smear-ripened cheese.</title>
        <authorList>
            <consortium name="US DOE Joint Genome Institute (JGI-PGF)"/>
            <person name="Walter F."/>
            <person name="Albersmeier A."/>
            <person name="Kalinowski J."/>
            <person name="Ruckert C."/>
        </authorList>
    </citation>
    <scope>NUCLEOTIDE SEQUENCE</scope>
    <source>
        <strain evidence="2">CGMCC 1.15454</strain>
    </source>
</reference>
<reference evidence="2" key="2">
    <citation type="submission" date="2020-09" db="EMBL/GenBank/DDBJ databases">
        <authorList>
            <person name="Sun Q."/>
            <person name="Zhou Y."/>
        </authorList>
    </citation>
    <scope>NUCLEOTIDE SEQUENCE</scope>
    <source>
        <strain evidence="2">CGMCC 1.15454</strain>
    </source>
</reference>
<dbReference type="GO" id="GO:0016810">
    <property type="term" value="F:hydrolase activity, acting on carbon-nitrogen (but not peptide) bonds"/>
    <property type="evidence" value="ECO:0007669"/>
    <property type="project" value="InterPro"/>
</dbReference>
<dbReference type="PANTHER" id="PTHR43135:SF3">
    <property type="entry name" value="ALPHA-D-RIBOSE 1-METHYLPHOSPHONATE 5-TRIPHOSPHATE DIPHOSPHATASE"/>
    <property type="match status" value="1"/>
</dbReference>
<name>A0A9W5X4Y1_9BACI</name>
<dbReference type="AlphaFoldDB" id="A0A9W5X4Y1"/>
<dbReference type="InterPro" id="IPR006680">
    <property type="entry name" value="Amidohydro-rel"/>
</dbReference>
<evidence type="ECO:0000313" key="2">
    <source>
        <dbReference type="EMBL" id="GGB39168.1"/>
    </source>
</evidence>